<protein>
    <submittedName>
        <fullName evidence="1">Uncharacterized protein</fullName>
    </submittedName>
</protein>
<organism evidence="1 2">
    <name type="scientific">Pseudoalteromonas lipolytica</name>
    <dbReference type="NCBI Taxonomy" id="570156"/>
    <lineage>
        <taxon>Bacteria</taxon>
        <taxon>Pseudomonadati</taxon>
        <taxon>Pseudomonadota</taxon>
        <taxon>Gammaproteobacteria</taxon>
        <taxon>Alteromonadales</taxon>
        <taxon>Pseudoalteromonadaceae</taxon>
        <taxon>Pseudoalteromonas</taxon>
    </lineage>
</organism>
<dbReference type="Proteomes" id="UP001377972">
    <property type="component" value="Unassembled WGS sequence"/>
</dbReference>
<dbReference type="EMBL" id="JAQPZS010000005">
    <property type="protein sequence ID" value="MEJ6495869.1"/>
    <property type="molecule type" value="Genomic_DNA"/>
</dbReference>
<name>A0ABU8SS62_9GAMM</name>
<gene>
    <name evidence="1" type="ORF">PQI24_07485</name>
</gene>
<proteinExistence type="predicted"/>
<dbReference type="RefSeq" id="WP_339980626.1">
    <property type="nucleotide sequence ID" value="NZ_JAQPZS010000005.1"/>
</dbReference>
<comment type="caution">
    <text evidence="1">The sequence shown here is derived from an EMBL/GenBank/DDBJ whole genome shotgun (WGS) entry which is preliminary data.</text>
</comment>
<keyword evidence="2" id="KW-1185">Reference proteome</keyword>
<sequence length="87" mass="9721">MSICNQEHRHWPFLGSLPHDQGGFGRHKCAGCAYELGYQAGQRRDEQIYIDLDSLPESQAGTVRHKSPHAAFAQGYYDGVHSSYNGI</sequence>
<evidence type="ECO:0000313" key="2">
    <source>
        <dbReference type="Proteomes" id="UP001377972"/>
    </source>
</evidence>
<reference evidence="1 2" key="1">
    <citation type="submission" date="2023-01" db="EMBL/GenBank/DDBJ databases">
        <title>Trichodesmium-associated heterotrophic epibiont bacteria.</title>
        <authorList>
            <person name="Cleveland C.S."/>
            <person name="Webb E.A."/>
        </authorList>
    </citation>
    <scope>NUCLEOTIDE SEQUENCE [LARGE SCALE GENOMIC DNA]</scope>
    <source>
        <strain evidence="1 2">USCH2</strain>
    </source>
</reference>
<evidence type="ECO:0000313" key="1">
    <source>
        <dbReference type="EMBL" id="MEJ6495869.1"/>
    </source>
</evidence>
<accession>A0ABU8SS62</accession>